<feature type="signal peptide" evidence="2">
    <location>
        <begin position="1"/>
        <end position="23"/>
    </location>
</feature>
<dbReference type="GO" id="GO:0016787">
    <property type="term" value="F:hydrolase activity"/>
    <property type="evidence" value="ECO:0007669"/>
    <property type="project" value="UniProtKB-KW"/>
</dbReference>
<dbReference type="InterPro" id="IPR055133">
    <property type="entry name" value="BT_3657-like_N"/>
</dbReference>
<dbReference type="InterPro" id="IPR052043">
    <property type="entry name" value="PolySaccharide_Degr_Enz"/>
</dbReference>
<evidence type="ECO:0000256" key="1">
    <source>
        <dbReference type="ARBA" id="ARBA00022801"/>
    </source>
</evidence>
<feature type="chain" id="PRO_5012278711" evidence="2">
    <location>
        <begin position="24"/>
        <end position="668"/>
    </location>
</feature>
<dbReference type="InterPro" id="IPR010905">
    <property type="entry name" value="Glyco_hydro_88"/>
</dbReference>
<dbReference type="EMBL" id="FUYS01000010">
    <property type="protein sequence ID" value="SKB84454.1"/>
    <property type="molecule type" value="Genomic_DNA"/>
</dbReference>
<evidence type="ECO:0000313" key="4">
    <source>
        <dbReference type="EMBL" id="SKB84454.1"/>
    </source>
</evidence>
<keyword evidence="2" id="KW-0732">Signal</keyword>
<reference evidence="4 5" key="1">
    <citation type="submission" date="2017-02" db="EMBL/GenBank/DDBJ databases">
        <authorList>
            <person name="Peterson S.W."/>
        </authorList>
    </citation>
    <scope>NUCLEOTIDE SEQUENCE [LARGE SCALE GENOMIC DNA]</scope>
    <source>
        <strain evidence="4 5">DSM 22899</strain>
    </source>
</reference>
<accession>A0A1T5EKG8</accession>
<dbReference type="PANTHER" id="PTHR33886:SF8">
    <property type="entry name" value="UNSATURATED RHAMNOGALACTURONAN HYDROLASE (EUROFUNG)"/>
    <property type="match status" value="1"/>
</dbReference>
<dbReference type="Pfam" id="PF22847">
    <property type="entry name" value="BT_3657-like_N"/>
    <property type="match status" value="1"/>
</dbReference>
<dbReference type="Pfam" id="PF07470">
    <property type="entry name" value="Glyco_hydro_88"/>
    <property type="match status" value="1"/>
</dbReference>
<dbReference type="InterPro" id="IPR008928">
    <property type="entry name" value="6-hairpin_glycosidase_sf"/>
</dbReference>
<evidence type="ECO:0000259" key="3">
    <source>
        <dbReference type="Pfam" id="PF22847"/>
    </source>
</evidence>
<proteinExistence type="predicted"/>
<dbReference type="STRING" id="623280.SAMN05660226_03376"/>
<dbReference type="CDD" id="cd08983">
    <property type="entry name" value="GH43_Bt3655-like"/>
    <property type="match status" value="1"/>
</dbReference>
<name>A0A1T5EKG8_9SPHI</name>
<dbReference type="SUPFAM" id="SSF75005">
    <property type="entry name" value="Arabinanase/levansucrase/invertase"/>
    <property type="match status" value="1"/>
</dbReference>
<dbReference type="Proteomes" id="UP000190541">
    <property type="component" value="Unassembled WGS sequence"/>
</dbReference>
<keyword evidence="1 4" id="KW-0378">Hydrolase</keyword>
<dbReference type="RefSeq" id="WP_079718022.1">
    <property type="nucleotide sequence ID" value="NZ_FUYS01000010.1"/>
</dbReference>
<protein>
    <submittedName>
        <fullName evidence="4">Rhamnogalacturonyl hydrolase YesR</fullName>
    </submittedName>
</protein>
<dbReference type="Gene3D" id="2.115.10.20">
    <property type="entry name" value="Glycosyl hydrolase domain, family 43"/>
    <property type="match status" value="1"/>
</dbReference>
<sequence>MKYTPRYIIGATLVCFQAMSAPAQDIPGKEQVVEIIHRVNEYWQSLHKPQEWAFWDVAAYHTGNMAAYEATGNAAYRDYSEAWASHNQWKGAKSDDRSTWKYHYGESDEHVLFGDWQICFQTYIDLFHLDPDSAKIRRAMEVMEYQMSTPNEDYWWWADGLYMVMPVMTKLYHVTGNTQYLEKLHEYFSYAKALMYDDDEHLFYRDAKYVYPKHKSVNGKKDFWARGDGWVFAGLAKVLQDLPADYQHRAEFETVYRDMAGAIMRSQQAEGYWTRSILDPEHAPGPETSGTAFFTYGLLWGVNNGYLDPATYTVPAIKGWQYLATFALQPDGRVGYVQPIGERAIPGQTVDANSTANFGVGAFLLAATELLDYVERRQDSVFAFSYFKGNGEDGLHLAYSYDGFKWAALNNDQSFLKPELSDDKLMRDPCIIRGGDGRFHMVWTVSWTDRGIGYASSDDLIHWSEQQYIPVMAHEPDARNCWAPEITYDPDRGIYMIYWATTIRGRFPETQIEADNGYNHRMYYVTTSDFKTFSETKLFYDPGFNVIDATIARDGNRWVMFLKDETREPAQKNLKVAYAESMEGPYSKASEPITGDYWAEGPTAGRVGGEWVVYFDKYIMHRYGAIASRDLVNWREVSEKLAMPDGIRHGTVFKISREELARLEGIQR</sequence>
<dbReference type="GO" id="GO:0005975">
    <property type="term" value="P:carbohydrate metabolic process"/>
    <property type="evidence" value="ECO:0007669"/>
    <property type="project" value="InterPro"/>
</dbReference>
<dbReference type="SUPFAM" id="SSF48208">
    <property type="entry name" value="Six-hairpin glycosidases"/>
    <property type="match status" value="1"/>
</dbReference>
<dbReference type="InterPro" id="IPR012341">
    <property type="entry name" value="6hp_glycosidase-like_sf"/>
</dbReference>
<feature type="domain" description="Arabinosidase BT-3657-like N-terminal" evidence="3">
    <location>
        <begin position="380"/>
        <end position="469"/>
    </location>
</feature>
<dbReference type="Gene3D" id="1.50.10.10">
    <property type="match status" value="1"/>
</dbReference>
<organism evidence="4 5">
    <name type="scientific">Parapedobacter luteus</name>
    <dbReference type="NCBI Taxonomy" id="623280"/>
    <lineage>
        <taxon>Bacteria</taxon>
        <taxon>Pseudomonadati</taxon>
        <taxon>Bacteroidota</taxon>
        <taxon>Sphingobacteriia</taxon>
        <taxon>Sphingobacteriales</taxon>
        <taxon>Sphingobacteriaceae</taxon>
        <taxon>Parapedobacter</taxon>
    </lineage>
</organism>
<gene>
    <name evidence="4" type="ORF">SAMN05660226_03376</name>
</gene>
<dbReference type="AlphaFoldDB" id="A0A1T5EKG8"/>
<dbReference type="OrthoDB" id="258246at2"/>
<dbReference type="PANTHER" id="PTHR33886">
    <property type="entry name" value="UNSATURATED RHAMNOGALACTURONAN HYDROLASE (EUROFUNG)"/>
    <property type="match status" value="1"/>
</dbReference>
<keyword evidence="5" id="KW-1185">Reference proteome</keyword>
<evidence type="ECO:0000313" key="5">
    <source>
        <dbReference type="Proteomes" id="UP000190541"/>
    </source>
</evidence>
<dbReference type="InterPro" id="IPR023296">
    <property type="entry name" value="Glyco_hydro_beta-prop_sf"/>
</dbReference>
<evidence type="ECO:0000256" key="2">
    <source>
        <dbReference type="SAM" id="SignalP"/>
    </source>
</evidence>